<evidence type="ECO:0000313" key="4">
    <source>
        <dbReference type="Proteomes" id="UP000003100"/>
    </source>
</evidence>
<gene>
    <name evidence="3" type="ORF">RUMHYD_02696</name>
</gene>
<dbReference type="InterPro" id="IPR036163">
    <property type="entry name" value="HMA_dom_sf"/>
</dbReference>
<dbReference type="PATRIC" id="fig|476272.21.peg.826"/>
<comment type="caution">
    <text evidence="3">The sequence shown here is derived from an EMBL/GenBank/DDBJ whole genome shotgun (WGS) entry which is preliminary data.</text>
</comment>
<dbReference type="EMBL" id="ACBZ01000147">
    <property type="protein sequence ID" value="EEG48410.1"/>
    <property type="molecule type" value="Genomic_DNA"/>
</dbReference>
<dbReference type="SUPFAM" id="SSF55008">
    <property type="entry name" value="HMA, heavy metal-associated domain"/>
    <property type="match status" value="1"/>
</dbReference>
<evidence type="ECO:0000256" key="1">
    <source>
        <dbReference type="ARBA" id="ARBA00022723"/>
    </source>
</evidence>
<dbReference type="AlphaFoldDB" id="C0CP95"/>
<sequence>MFTNIVIVVVLAVVILAGLRGSFKHLRGEGSCCGGESTVKPKKKKLTGQIVNQKEIRIEGMRCVNCQNRVTEALNEIEGLSAKVSYKRKNAQLKMERQVSDEEIKKAVEHAGYKVVA</sequence>
<dbReference type="eggNOG" id="COG2608">
    <property type="taxonomic scope" value="Bacteria"/>
</dbReference>
<dbReference type="RefSeq" id="WP_005950261.1">
    <property type="nucleotide sequence ID" value="NZ_CP136423.1"/>
</dbReference>
<dbReference type="Proteomes" id="UP000003100">
    <property type="component" value="Unassembled WGS sequence"/>
</dbReference>
<keyword evidence="4" id="KW-1185">Reference proteome</keyword>
<reference evidence="3 4" key="2">
    <citation type="submission" date="2009-02" db="EMBL/GenBank/DDBJ databases">
        <title>Draft genome sequence of Blautia hydrogenotrophica DSM 10507 (Ruminococcus hydrogenotrophicus DSM 10507).</title>
        <authorList>
            <person name="Sudarsanam P."/>
            <person name="Ley R."/>
            <person name="Guruge J."/>
            <person name="Turnbaugh P.J."/>
            <person name="Mahowald M."/>
            <person name="Liep D."/>
            <person name="Gordon J."/>
        </authorList>
    </citation>
    <scope>NUCLEOTIDE SEQUENCE [LARGE SCALE GENOMIC DNA]</scope>
    <source>
        <strain evidence="4">DSM 10507 / JCM 14656 / S5a33</strain>
    </source>
</reference>
<dbReference type="GeneID" id="86822725"/>
<dbReference type="HOGENOM" id="CLU_138400_0_0_9"/>
<accession>C0CP95</accession>
<dbReference type="Pfam" id="PF00403">
    <property type="entry name" value="HMA"/>
    <property type="match status" value="1"/>
</dbReference>
<feature type="domain" description="HMA" evidence="2">
    <location>
        <begin position="52"/>
        <end position="116"/>
    </location>
</feature>
<dbReference type="PROSITE" id="PS01047">
    <property type="entry name" value="HMA_1"/>
    <property type="match status" value="1"/>
</dbReference>
<reference evidence="3 4" key="1">
    <citation type="submission" date="2009-01" db="EMBL/GenBank/DDBJ databases">
        <authorList>
            <person name="Fulton L."/>
            <person name="Clifton S."/>
            <person name="Fulton B."/>
            <person name="Xu J."/>
            <person name="Minx P."/>
            <person name="Pepin K.H."/>
            <person name="Johnson M."/>
            <person name="Bhonagiri V."/>
            <person name="Nash W.E."/>
            <person name="Mardis E.R."/>
            <person name="Wilson R.K."/>
        </authorList>
    </citation>
    <scope>NUCLEOTIDE SEQUENCE [LARGE SCALE GENOMIC DNA]</scope>
    <source>
        <strain evidence="4">DSM 10507 / JCM 14656 / S5a33</strain>
    </source>
</reference>
<keyword evidence="1" id="KW-0479">Metal-binding</keyword>
<evidence type="ECO:0000259" key="2">
    <source>
        <dbReference type="PROSITE" id="PS50846"/>
    </source>
</evidence>
<dbReference type="CDD" id="cd00371">
    <property type="entry name" value="HMA"/>
    <property type="match status" value="1"/>
</dbReference>
<organism evidence="3 4">
    <name type="scientific">Blautia hydrogenotrophica (strain DSM 10507 / JCM 14656 / S5a33)</name>
    <name type="common">Ruminococcus hydrogenotrophicus</name>
    <dbReference type="NCBI Taxonomy" id="476272"/>
    <lineage>
        <taxon>Bacteria</taxon>
        <taxon>Bacillati</taxon>
        <taxon>Bacillota</taxon>
        <taxon>Clostridia</taxon>
        <taxon>Lachnospirales</taxon>
        <taxon>Lachnospiraceae</taxon>
        <taxon>Blautia</taxon>
    </lineage>
</organism>
<dbReference type="InterPro" id="IPR017969">
    <property type="entry name" value="Heavy-metal-associated_CS"/>
</dbReference>
<name>C0CP95_BLAHS</name>
<proteinExistence type="predicted"/>
<dbReference type="InterPro" id="IPR006121">
    <property type="entry name" value="HMA_dom"/>
</dbReference>
<dbReference type="PROSITE" id="PS50846">
    <property type="entry name" value="HMA_2"/>
    <property type="match status" value="1"/>
</dbReference>
<evidence type="ECO:0000313" key="3">
    <source>
        <dbReference type="EMBL" id="EEG48410.1"/>
    </source>
</evidence>
<dbReference type="GO" id="GO:0046872">
    <property type="term" value="F:metal ion binding"/>
    <property type="evidence" value="ECO:0007669"/>
    <property type="project" value="UniProtKB-KW"/>
</dbReference>
<dbReference type="Gene3D" id="3.30.70.100">
    <property type="match status" value="1"/>
</dbReference>
<protein>
    <recommendedName>
        <fullName evidence="2">HMA domain-containing protein</fullName>
    </recommendedName>
</protein>